<dbReference type="Proteomes" id="UP000054928">
    <property type="component" value="Unassembled WGS sequence"/>
</dbReference>
<protein>
    <recommendedName>
        <fullName evidence="4">RxLR-like protein</fullName>
    </recommendedName>
</protein>
<reference evidence="3" key="1">
    <citation type="submission" date="2014-09" db="EMBL/GenBank/DDBJ databases">
        <authorList>
            <person name="Sharma Rahul"/>
            <person name="Thines Marco"/>
        </authorList>
    </citation>
    <scope>NUCLEOTIDE SEQUENCE [LARGE SCALE GENOMIC DNA]</scope>
</reference>
<dbReference type="AlphaFoldDB" id="A0A0P1AR94"/>
<accession>A0A0P1AR94</accession>
<evidence type="ECO:0000256" key="1">
    <source>
        <dbReference type="SAM" id="SignalP"/>
    </source>
</evidence>
<sequence>MRLYSCFSLFVFKLYTSIAPSVEAYQLKNFGIEPVSEPIAFAANQSEDDPEVAGQSQDNEGKGTIAFNSVTNEERDGTNLILKLKAVSPLSGESQTGESLMLEKLLAKRSAESTAKKKAVVMKQAEVNTALASLLAHVGPGVTGIKMFEPVEIFSKLRFTHADLKGDLIVAWLKYFFRHKIEGSQSGKNDPILELDAQYEAFDLLMSIGGTEVEDLTRLFKRIPSDTKYKIPLFKKATSESDTRYKAFVESMQDLAKRERQSSDFLTRKGSKTPKDFYKELNIDPPEANVAFCQWLRYGERYERDLNLNKHTDGGEDVYGSMANELLNGDRYEEMAQLIESLSNAPKFQGVAHNIGRAMRRQEASSMLESGDTPESAYYRLFKTGLPPAENTINFLLLLEFVKAYKSKNNYITNDLVEFLTRGHEGFLLYYGSVFEKLENSTDFKEIVDDALKTIFEEISEQKIRLLDYVKWYKASIQDLLDLIRLRGEKASADADYGFNFDLI</sequence>
<dbReference type="EMBL" id="CCYD01000810">
    <property type="protein sequence ID" value="CEG44103.1"/>
    <property type="molecule type" value="Genomic_DNA"/>
</dbReference>
<feature type="chain" id="PRO_5006058865" description="RxLR-like protein" evidence="1">
    <location>
        <begin position="25"/>
        <end position="504"/>
    </location>
</feature>
<dbReference type="RefSeq" id="XP_024580472.1">
    <property type="nucleotide sequence ID" value="XM_024730168.1"/>
</dbReference>
<name>A0A0P1AR94_PLAHL</name>
<keyword evidence="3" id="KW-1185">Reference proteome</keyword>
<evidence type="ECO:0008006" key="4">
    <source>
        <dbReference type="Google" id="ProtNLM"/>
    </source>
</evidence>
<dbReference type="GeneID" id="36409424"/>
<evidence type="ECO:0000313" key="2">
    <source>
        <dbReference type="EMBL" id="CEG44103.1"/>
    </source>
</evidence>
<keyword evidence="1" id="KW-0732">Signal</keyword>
<organism evidence="2 3">
    <name type="scientific">Plasmopara halstedii</name>
    <name type="common">Downy mildew of sunflower</name>
    <dbReference type="NCBI Taxonomy" id="4781"/>
    <lineage>
        <taxon>Eukaryota</taxon>
        <taxon>Sar</taxon>
        <taxon>Stramenopiles</taxon>
        <taxon>Oomycota</taxon>
        <taxon>Peronosporomycetes</taxon>
        <taxon>Peronosporales</taxon>
        <taxon>Peronosporaceae</taxon>
        <taxon>Plasmopara</taxon>
    </lineage>
</organism>
<evidence type="ECO:0000313" key="3">
    <source>
        <dbReference type="Proteomes" id="UP000054928"/>
    </source>
</evidence>
<proteinExistence type="predicted"/>
<feature type="signal peptide" evidence="1">
    <location>
        <begin position="1"/>
        <end position="24"/>
    </location>
</feature>